<evidence type="ECO:0000313" key="2">
    <source>
        <dbReference type="EMBL" id="CAD2112646.1"/>
    </source>
</evidence>
<dbReference type="SUPFAM" id="SSF55961">
    <property type="entry name" value="Bet v1-like"/>
    <property type="match status" value="1"/>
</dbReference>
<keyword evidence="1" id="KW-0732">Signal</keyword>
<organism evidence="2 3">
    <name type="scientific">Plasmodium vinckei petteri</name>
    <dbReference type="NCBI Taxonomy" id="138298"/>
    <lineage>
        <taxon>Eukaryota</taxon>
        <taxon>Sar</taxon>
        <taxon>Alveolata</taxon>
        <taxon>Apicomplexa</taxon>
        <taxon>Aconoidasida</taxon>
        <taxon>Haemosporida</taxon>
        <taxon>Plasmodiidae</taxon>
        <taxon>Plasmodium</taxon>
        <taxon>Plasmodium (Vinckeia)</taxon>
    </lineage>
</organism>
<dbReference type="InterPro" id="IPR006486">
    <property type="entry name" value="PYST_A"/>
</dbReference>
<reference evidence="2 3" key="1">
    <citation type="submission" date="2020-08" db="EMBL/GenBank/DDBJ databases">
        <authorList>
            <person name="Ramaprasad A."/>
        </authorList>
    </citation>
    <scope>NUCLEOTIDE SEQUENCE [LARGE SCALE GENOMIC DNA]</scope>
</reference>
<proteinExistence type="predicted"/>
<dbReference type="OrthoDB" id="373117at2759"/>
<evidence type="ECO:0000256" key="1">
    <source>
        <dbReference type="SAM" id="SignalP"/>
    </source>
</evidence>
<evidence type="ECO:0000313" key="3">
    <source>
        <dbReference type="Proteomes" id="UP000515268"/>
    </source>
</evidence>
<dbReference type="InterPro" id="IPR023393">
    <property type="entry name" value="START-like_dom_sf"/>
</dbReference>
<name>A0A6V7TDB7_PLAVN</name>
<gene>
    <name evidence="2" type="ORF">PVPCR_1400180</name>
</gene>
<dbReference type="EMBL" id="LR865419">
    <property type="protein sequence ID" value="CAD2112646.1"/>
    <property type="molecule type" value="Genomic_DNA"/>
</dbReference>
<dbReference type="Proteomes" id="UP000515268">
    <property type="component" value="Chromosome PVPCR_14"/>
</dbReference>
<dbReference type="AlphaFoldDB" id="A0A6V7TDB7"/>
<protein>
    <submittedName>
        <fullName evidence="2">Fam-a protein</fullName>
    </submittedName>
</protein>
<feature type="signal peptide" evidence="1">
    <location>
        <begin position="1"/>
        <end position="25"/>
    </location>
</feature>
<sequence>MNKFYIQIVLFLLNISIYMNNKTLATEPTPGNAPKIKSKNRYATSEEIYEKNKNLLCTNPEEIKNAEKLMNEAVNALKHHATSNDGYKLYENRGGRNMSYYKKKHNDNTDVEKFTYKRSNPNKYNKIVGRLWDPDILNRIDHKSVKRKVARVYNPNLIVIQQHYKSGFWSSEKYFYALAAKFDISEDKTIIVMTSADINDHNSKNKKSYKNTIIESANSFTIEIDSEEDIKKGKLNKAFLNIAGCIVEKKDKSYFIYSSICVFFLRLMSMVPFNKNALLEKL</sequence>
<dbReference type="VEuPathDB" id="PlasmoDB:PVPCR_1400180"/>
<accession>A0A6V7TDB7</accession>
<keyword evidence="3" id="KW-1185">Reference proteome</keyword>
<feature type="chain" id="PRO_5027586817" evidence="1">
    <location>
        <begin position="26"/>
        <end position="282"/>
    </location>
</feature>
<dbReference type="Gene3D" id="3.30.530.20">
    <property type="match status" value="1"/>
</dbReference>
<dbReference type="NCBIfam" id="TIGR01599">
    <property type="entry name" value="PYST-A"/>
    <property type="match status" value="1"/>
</dbReference>